<dbReference type="OrthoDB" id="5296765at2"/>
<keyword evidence="2" id="KW-0813">Transport</keyword>
<dbReference type="Gene3D" id="3.40.50.300">
    <property type="entry name" value="P-loop containing nucleotide triphosphate hydrolases"/>
    <property type="match status" value="1"/>
</dbReference>
<dbReference type="Proteomes" id="UP000325957">
    <property type="component" value="Unassembled WGS sequence"/>
</dbReference>
<dbReference type="GO" id="GO:0006826">
    <property type="term" value="P:iron ion transport"/>
    <property type="evidence" value="ECO:0007669"/>
    <property type="project" value="UniProtKB-KW"/>
</dbReference>
<keyword evidence="7" id="KW-0408">Iron</keyword>
<dbReference type="PROSITE" id="PS50893">
    <property type="entry name" value="ABC_TRANSPORTER_2"/>
    <property type="match status" value="1"/>
</dbReference>
<sequence length="270" mass="29213">MEPERGLGDRPGTAGALTAEGLTVGYRAESAVLEDVSVSVPRGGFTAIIGPNGCGKSTLLRAFTRLLPPSSGRVLLDGRDIAAVRTAELARRQSLLPQQSPVPDGIRVEELVRRGRYPHQSLFAQWTEGDERAVAHAMRLTHVEELSDRLVDTLSGGQRQRVWIALSLAQDTPLLLLDEPTTFLDIAHQVETLRLLDRLRAEGRTIVAVLHDLDHAARFATHIIAMKEGRALAAGAPAEILTEDRIAQVFGLACKVIADPDTGTPVVLPR</sequence>
<evidence type="ECO:0000313" key="11">
    <source>
        <dbReference type="EMBL" id="KAA9393736.1"/>
    </source>
</evidence>
<evidence type="ECO:0000256" key="4">
    <source>
        <dbReference type="ARBA" id="ARBA00022496"/>
    </source>
</evidence>
<evidence type="ECO:0000256" key="7">
    <source>
        <dbReference type="ARBA" id="ARBA00023004"/>
    </source>
</evidence>
<keyword evidence="3" id="KW-1003">Cell membrane</keyword>
<keyword evidence="6 11" id="KW-0067">ATP-binding</keyword>
<dbReference type="AlphaFoldDB" id="A0A5J5KY33"/>
<keyword evidence="8" id="KW-0406">Ion transport</keyword>
<dbReference type="EMBL" id="SZWF01000015">
    <property type="protein sequence ID" value="KAA9393736.1"/>
    <property type="molecule type" value="Genomic_DNA"/>
</dbReference>
<dbReference type="FunFam" id="3.40.50.300:FF:000134">
    <property type="entry name" value="Iron-enterobactin ABC transporter ATP-binding protein"/>
    <property type="match status" value="1"/>
</dbReference>
<evidence type="ECO:0000256" key="6">
    <source>
        <dbReference type="ARBA" id="ARBA00022840"/>
    </source>
</evidence>
<evidence type="ECO:0000259" key="10">
    <source>
        <dbReference type="PROSITE" id="PS50893"/>
    </source>
</evidence>
<reference evidence="11 12" key="1">
    <citation type="submission" date="2019-05" db="EMBL/GenBank/DDBJ databases">
        <title>Kocuria coralli sp. nov., a novel actinobacterium isolated from coral reef seawater.</title>
        <authorList>
            <person name="Li J."/>
        </authorList>
    </citation>
    <scope>NUCLEOTIDE SEQUENCE [LARGE SCALE GENOMIC DNA]</scope>
    <source>
        <strain evidence="11 12">SCSIO 13007</strain>
    </source>
</reference>
<dbReference type="PROSITE" id="PS00211">
    <property type="entry name" value="ABC_TRANSPORTER_1"/>
    <property type="match status" value="1"/>
</dbReference>
<dbReference type="SMART" id="SM00382">
    <property type="entry name" value="AAA"/>
    <property type="match status" value="1"/>
</dbReference>
<organism evidence="11 12">
    <name type="scientific">Kocuria coralli</name>
    <dbReference type="NCBI Taxonomy" id="1461025"/>
    <lineage>
        <taxon>Bacteria</taxon>
        <taxon>Bacillati</taxon>
        <taxon>Actinomycetota</taxon>
        <taxon>Actinomycetes</taxon>
        <taxon>Micrococcales</taxon>
        <taxon>Micrococcaceae</taxon>
        <taxon>Kocuria</taxon>
    </lineage>
</organism>
<accession>A0A5J5KY33</accession>
<dbReference type="InterPro" id="IPR051535">
    <property type="entry name" value="Siderophore_ABC-ATPase"/>
</dbReference>
<dbReference type="SUPFAM" id="SSF52540">
    <property type="entry name" value="P-loop containing nucleoside triphosphate hydrolases"/>
    <property type="match status" value="1"/>
</dbReference>
<feature type="domain" description="ABC transporter" evidence="10">
    <location>
        <begin position="17"/>
        <end position="253"/>
    </location>
</feature>
<dbReference type="InterPro" id="IPR003593">
    <property type="entry name" value="AAA+_ATPase"/>
</dbReference>
<dbReference type="CDD" id="cd03214">
    <property type="entry name" value="ABC_Iron-Siderophores_B12_Hemin"/>
    <property type="match status" value="1"/>
</dbReference>
<keyword evidence="12" id="KW-1185">Reference proteome</keyword>
<dbReference type="GO" id="GO:0005524">
    <property type="term" value="F:ATP binding"/>
    <property type="evidence" value="ECO:0007669"/>
    <property type="project" value="UniProtKB-KW"/>
</dbReference>
<comment type="subcellular location">
    <subcellularLocation>
        <location evidence="1">Cell membrane</location>
        <topology evidence="1">Peripheral membrane protein</topology>
    </subcellularLocation>
</comment>
<evidence type="ECO:0000256" key="1">
    <source>
        <dbReference type="ARBA" id="ARBA00004202"/>
    </source>
</evidence>
<keyword evidence="5" id="KW-0547">Nucleotide-binding</keyword>
<evidence type="ECO:0000256" key="8">
    <source>
        <dbReference type="ARBA" id="ARBA00023065"/>
    </source>
</evidence>
<comment type="caution">
    <text evidence="11">The sequence shown here is derived from an EMBL/GenBank/DDBJ whole genome shotgun (WGS) entry which is preliminary data.</text>
</comment>
<dbReference type="PANTHER" id="PTHR42771">
    <property type="entry name" value="IRON(3+)-HYDROXAMATE IMPORT ATP-BINDING PROTEIN FHUC"/>
    <property type="match status" value="1"/>
</dbReference>
<evidence type="ECO:0000256" key="9">
    <source>
        <dbReference type="ARBA" id="ARBA00023136"/>
    </source>
</evidence>
<dbReference type="Pfam" id="PF00005">
    <property type="entry name" value="ABC_tran"/>
    <property type="match status" value="1"/>
</dbReference>
<dbReference type="InterPro" id="IPR017871">
    <property type="entry name" value="ABC_transporter-like_CS"/>
</dbReference>
<dbReference type="InterPro" id="IPR003439">
    <property type="entry name" value="ABC_transporter-like_ATP-bd"/>
</dbReference>
<proteinExistence type="predicted"/>
<evidence type="ECO:0000256" key="5">
    <source>
        <dbReference type="ARBA" id="ARBA00022741"/>
    </source>
</evidence>
<protein>
    <submittedName>
        <fullName evidence="11">ABC transporter ATP-binding protein</fullName>
    </submittedName>
</protein>
<keyword evidence="9" id="KW-0472">Membrane</keyword>
<evidence type="ECO:0000313" key="12">
    <source>
        <dbReference type="Proteomes" id="UP000325957"/>
    </source>
</evidence>
<keyword evidence="4" id="KW-0410">Iron transport</keyword>
<name>A0A5J5KY33_9MICC</name>
<evidence type="ECO:0000256" key="3">
    <source>
        <dbReference type="ARBA" id="ARBA00022475"/>
    </source>
</evidence>
<dbReference type="PANTHER" id="PTHR42771:SF12">
    <property type="entry name" value="FE(3+) DICITRATE TRANSPORT ATP-BINDING PROTEIN FECE-RELATED"/>
    <property type="match status" value="1"/>
</dbReference>
<dbReference type="InterPro" id="IPR027417">
    <property type="entry name" value="P-loop_NTPase"/>
</dbReference>
<dbReference type="GO" id="GO:0005886">
    <property type="term" value="C:plasma membrane"/>
    <property type="evidence" value="ECO:0007669"/>
    <property type="project" value="UniProtKB-SubCell"/>
</dbReference>
<dbReference type="GO" id="GO:0016887">
    <property type="term" value="F:ATP hydrolysis activity"/>
    <property type="evidence" value="ECO:0007669"/>
    <property type="project" value="InterPro"/>
</dbReference>
<evidence type="ECO:0000256" key="2">
    <source>
        <dbReference type="ARBA" id="ARBA00022448"/>
    </source>
</evidence>
<gene>
    <name evidence="11" type="ORF">FCK90_10770</name>
</gene>